<sequence>MLKIKSILVSLLAVVALASCSNENLEENPEVEGGAGYDVAYISISLTNPKVPGSRAPGSTEQPALPAESAINELYLITFNSSKVVTKDENATKYATVLGSSSFGTNSGVTTPNTPVKVDPNTKYLLVIANPGFELKDRLDNLSAVATYATINAMITVPTNNSKPNNAYLVEEVVHSNGCAMINVGFYDDSDSDPANHAWEDECLLDVSDKIVLVSDYKSEAQAQNAAKSNPATLEIERLAAKLEVMIGGSLEVGPFEDVTNASLGQFDFGNWTIDYYNSLFFPFAKKTTTESSHTTGFYKSNFYTVDPNFTTAGGSEYLTGIVKNTLEVTTREPKVEWVTESATAGDNYKYCIENTMAAGYQKFGAATRLVLKGQYAPWKSGEFTLGDDWYRLPNGTNSVNFKSFADLLAAYTPAKLKETNSDPMTAQEKLLVTACELFYNQIKSELTTNDPGSFALLTQTIIDANNIKNGGELCKEEGCIYWYPKSLNYYYYEIRHDNAANSYMEYGKYGVVRNNYYTLTLTKVNGNGTPWYPGGGPEDPDEEEDIDKKGAYLHFEIKVAPWIYWTTNFEI</sequence>
<keyword evidence="1" id="KW-0732">Signal</keyword>
<dbReference type="Gene3D" id="2.60.40.3690">
    <property type="match status" value="2"/>
</dbReference>
<dbReference type="EMBL" id="FNDO01000009">
    <property type="protein sequence ID" value="SDH61888.1"/>
    <property type="molecule type" value="Genomic_DNA"/>
</dbReference>
<dbReference type="Pfam" id="PF15495">
    <property type="entry name" value="Fimbrillin_C"/>
    <property type="match status" value="1"/>
</dbReference>
<dbReference type="PROSITE" id="PS51257">
    <property type="entry name" value="PROKAR_LIPOPROTEIN"/>
    <property type="match status" value="1"/>
</dbReference>
<dbReference type="Proteomes" id="UP000181870">
    <property type="component" value="Unassembled WGS sequence"/>
</dbReference>
<evidence type="ECO:0000259" key="2">
    <source>
        <dbReference type="Pfam" id="PF15495"/>
    </source>
</evidence>
<dbReference type="Proteomes" id="UP000183670">
    <property type="component" value="Unassembled WGS sequence"/>
</dbReference>
<accession>A0A1G8DWD2</accession>
<organism evidence="4 5">
    <name type="scientific">Bacteroides ovatus</name>
    <dbReference type="NCBI Taxonomy" id="28116"/>
    <lineage>
        <taxon>Bacteria</taxon>
        <taxon>Pseudomonadati</taxon>
        <taxon>Bacteroidota</taxon>
        <taxon>Bacteroidia</taxon>
        <taxon>Bacteroidales</taxon>
        <taxon>Bacteroidaceae</taxon>
        <taxon>Bacteroides</taxon>
    </lineage>
</organism>
<dbReference type="InterPro" id="IPR047786">
    <property type="entry name" value="Mfa1_fim"/>
</dbReference>
<evidence type="ECO:0000313" key="3">
    <source>
        <dbReference type="EMBL" id="SDB76425.1"/>
    </source>
</evidence>
<protein>
    <submittedName>
        <fullName evidence="4">Major fimbrial subunit protein type IV, Fimbrillin, C-terminal</fullName>
    </submittedName>
</protein>
<feature type="signal peptide" evidence="1">
    <location>
        <begin position="1"/>
        <end position="18"/>
    </location>
</feature>
<dbReference type="InterPro" id="IPR029140">
    <property type="entry name" value="Mfa1_C"/>
</dbReference>
<evidence type="ECO:0000313" key="6">
    <source>
        <dbReference type="Proteomes" id="UP000183670"/>
    </source>
</evidence>
<evidence type="ECO:0000256" key="1">
    <source>
        <dbReference type="SAM" id="SignalP"/>
    </source>
</evidence>
<proteinExistence type="predicted"/>
<reference evidence="5 6" key="1">
    <citation type="submission" date="2016-10" db="EMBL/GenBank/DDBJ databases">
        <authorList>
            <person name="de Groot N.N."/>
        </authorList>
    </citation>
    <scope>NUCLEOTIDE SEQUENCE [LARGE SCALE GENOMIC DNA]</scope>
    <source>
        <strain evidence="3 6">NLAE-zl-C500</strain>
        <strain evidence="4 5">NLAE-zl-C57</strain>
    </source>
</reference>
<dbReference type="RefSeq" id="WP_074557252.1">
    <property type="nucleotide sequence ID" value="NZ_FMYE01000008.1"/>
</dbReference>
<evidence type="ECO:0000313" key="4">
    <source>
        <dbReference type="EMBL" id="SDH61888.1"/>
    </source>
</evidence>
<dbReference type="GO" id="GO:0009418">
    <property type="term" value="C:pilus shaft"/>
    <property type="evidence" value="ECO:0007669"/>
    <property type="project" value="InterPro"/>
</dbReference>
<dbReference type="AlphaFoldDB" id="A0A1G8DWD2"/>
<feature type="domain" description="Minor fimbrium subunit Mfa1 C-terminal" evidence="2">
    <location>
        <begin position="484"/>
        <end position="565"/>
    </location>
</feature>
<dbReference type="Gene3D" id="2.60.40.2580">
    <property type="match status" value="1"/>
</dbReference>
<name>A0A1G8DWD2_BACOV</name>
<dbReference type="EMBL" id="FMYE01000008">
    <property type="protein sequence ID" value="SDB76425.1"/>
    <property type="molecule type" value="Genomic_DNA"/>
</dbReference>
<feature type="chain" id="PRO_5010470619" evidence="1">
    <location>
        <begin position="19"/>
        <end position="572"/>
    </location>
</feature>
<gene>
    <name evidence="3" type="ORF">SAMN05192581_1008110</name>
    <name evidence="4" type="ORF">SAMN05192582_100917</name>
</gene>
<dbReference type="NCBIfam" id="NF038041">
    <property type="entry name" value="fim_Mfa1_fam"/>
    <property type="match status" value="1"/>
</dbReference>
<evidence type="ECO:0000313" key="5">
    <source>
        <dbReference type="Proteomes" id="UP000181870"/>
    </source>
</evidence>